<accession>A0A7G2FI46</accession>
<feature type="repeat" description="PPR" evidence="3">
    <location>
        <begin position="276"/>
        <end position="310"/>
    </location>
</feature>
<dbReference type="Proteomes" id="UP000516314">
    <property type="component" value="Chromosome 5"/>
</dbReference>
<dbReference type="Pfam" id="PF13041">
    <property type="entry name" value="PPR_2"/>
    <property type="match status" value="3"/>
</dbReference>
<feature type="repeat" description="PPR" evidence="3">
    <location>
        <begin position="416"/>
        <end position="446"/>
    </location>
</feature>
<dbReference type="PANTHER" id="PTHR47938">
    <property type="entry name" value="RESPIRATORY COMPLEX I CHAPERONE (CIA84), PUTATIVE (AFU_ORTHOLOGUE AFUA_2G06020)-RELATED"/>
    <property type="match status" value="1"/>
</dbReference>
<organism evidence="4 5">
    <name type="scientific">Arabidopsis thaliana</name>
    <name type="common">Mouse-ear cress</name>
    <dbReference type="NCBI Taxonomy" id="3702"/>
    <lineage>
        <taxon>Eukaryota</taxon>
        <taxon>Viridiplantae</taxon>
        <taxon>Streptophyta</taxon>
        <taxon>Embryophyta</taxon>
        <taxon>Tracheophyta</taxon>
        <taxon>Spermatophyta</taxon>
        <taxon>Magnoliopsida</taxon>
        <taxon>eudicotyledons</taxon>
        <taxon>Gunneridae</taxon>
        <taxon>Pentapetalae</taxon>
        <taxon>rosids</taxon>
        <taxon>malvids</taxon>
        <taxon>Brassicales</taxon>
        <taxon>Brassicaceae</taxon>
        <taxon>Camelineae</taxon>
        <taxon>Arabidopsis</taxon>
    </lineage>
</organism>
<feature type="repeat" description="PPR" evidence="3">
    <location>
        <begin position="381"/>
        <end position="415"/>
    </location>
</feature>
<sequence>MMGSMLFRKRTLVTRANFLLFRSFSVNVEKLSDASAEIAGILKQENWRDTLVSSNLSIEINPEVVLSVLRSKRVDDPSKLLSFFNWVDSQKVTEQKLDSFSFLALDLCNFGSFEKALSVVERMIERNWPVAEVWSSIVRCSQEFVGKSDDGVLFGILFDGYIAKGYIEEAVFVFSSSMGLELVPRLSRCKVLLDALLRWNRLDLFWDVYKGMVERNVVFDVKTYHMLIIAHCRAGNVQLGKDVLFKTEKEFRTATLNVDGAIKLKESMICKGLVPLKYTYDVLIDGLCKIKRLEDAKSLLVEMDSLGVSLDNHTYSLLIDGLLKGRNADAAKGLVHEMVSHGINIKPYMYDCCICVMSKEGVMEKAKALFDGMIASGLTPQAQAYASLIEGYCREKNVRQGYELLVEMKKRNIVISPYTYGTVVKGMCSSGDLDGAYNIVKEMIASVPDSFVYTTLVDGCCRLNDVERAITIFGTNKKGCASSTAPFNALINWVFKFGKTELKTEVLNRLMDGSFDRFGKPNDVTYNIMIDYLCKEGNLEAAKELFHQMQNANLMPTVITYTSLLNGYDKMGRRAEMFPVFDEAIAAGIEPDNIMYSVIINAFLKEGMTTKALVLVDQMFAKNAVDDGCKLSISTCRALLSGFAKVGEMEVAEKVMENMVRLQYIPDSATVIELINESCISSNQRVEADAVP</sequence>
<proteinExistence type="inferred from homology"/>
<dbReference type="AlphaFoldDB" id="A0A7G2FI46"/>
<reference evidence="4 5" key="1">
    <citation type="submission" date="2020-09" db="EMBL/GenBank/DDBJ databases">
        <authorList>
            <person name="Ashkenazy H."/>
        </authorList>
    </citation>
    <scope>NUCLEOTIDE SEQUENCE [LARGE SCALE GENOMIC DNA]</scope>
    <source>
        <strain evidence="5">cv. Cdm-0</strain>
    </source>
</reference>
<dbReference type="Pfam" id="PF12854">
    <property type="entry name" value="PPR_1"/>
    <property type="match status" value="1"/>
</dbReference>
<evidence type="ECO:0000313" key="5">
    <source>
        <dbReference type="Proteomes" id="UP000516314"/>
    </source>
</evidence>
<feature type="repeat" description="PPR" evidence="3">
    <location>
        <begin position="346"/>
        <end position="380"/>
    </location>
</feature>
<dbReference type="EMBL" id="LR881470">
    <property type="protein sequence ID" value="CAD5335586.1"/>
    <property type="molecule type" value="Genomic_DNA"/>
</dbReference>
<protein>
    <submittedName>
        <fullName evidence="4">(thale cress) hypothetical protein</fullName>
    </submittedName>
</protein>
<dbReference type="Pfam" id="PF13812">
    <property type="entry name" value="PPR_3"/>
    <property type="match status" value="1"/>
</dbReference>
<dbReference type="InterPro" id="IPR011990">
    <property type="entry name" value="TPR-like_helical_dom_sf"/>
</dbReference>
<feature type="repeat" description="PPR" evidence="3">
    <location>
        <begin position="557"/>
        <end position="591"/>
    </location>
</feature>
<dbReference type="PROSITE" id="PS51375">
    <property type="entry name" value="PPR"/>
    <property type="match status" value="8"/>
</dbReference>
<dbReference type="NCBIfam" id="TIGR00756">
    <property type="entry name" value="PPR"/>
    <property type="match status" value="10"/>
</dbReference>
<feature type="repeat" description="PPR" evidence="3">
    <location>
        <begin position="311"/>
        <end position="345"/>
    </location>
</feature>
<dbReference type="Gene3D" id="1.25.40.10">
    <property type="entry name" value="Tetratricopeptide repeat domain"/>
    <property type="match status" value="5"/>
</dbReference>
<keyword evidence="2" id="KW-0677">Repeat</keyword>
<name>A0A7G2FI46_ARATH</name>
<gene>
    <name evidence="4" type="ORF">AT9943_LOCUS22819</name>
</gene>
<feature type="repeat" description="PPR" evidence="3">
    <location>
        <begin position="632"/>
        <end position="666"/>
    </location>
</feature>
<evidence type="ECO:0000256" key="1">
    <source>
        <dbReference type="ARBA" id="ARBA00007626"/>
    </source>
</evidence>
<evidence type="ECO:0000256" key="3">
    <source>
        <dbReference type="PROSITE-ProRule" id="PRU00708"/>
    </source>
</evidence>
<evidence type="ECO:0000256" key="2">
    <source>
        <dbReference type="ARBA" id="ARBA00022737"/>
    </source>
</evidence>
<evidence type="ECO:0000313" key="4">
    <source>
        <dbReference type="EMBL" id="CAD5335586.1"/>
    </source>
</evidence>
<dbReference type="PANTHER" id="PTHR47938:SF7">
    <property type="entry name" value="PENTACOTRIPEPTIDE-REPEAT REGION OF PRORP DOMAIN-CONTAINING PROTEIN"/>
    <property type="match status" value="1"/>
</dbReference>
<dbReference type="Pfam" id="PF01535">
    <property type="entry name" value="PPR"/>
    <property type="match status" value="3"/>
</dbReference>
<feature type="repeat" description="PPR" evidence="3">
    <location>
        <begin position="522"/>
        <end position="556"/>
    </location>
</feature>
<comment type="similarity">
    <text evidence="1">Belongs to the PPR family. P subfamily.</text>
</comment>
<dbReference type="InterPro" id="IPR002885">
    <property type="entry name" value="PPR_rpt"/>
</dbReference>